<feature type="domain" description="DUF4440" evidence="2">
    <location>
        <begin position="40"/>
        <end position="149"/>
    </location>
</feature>
<dbReference type="InterPro" id="IPR032710">
    <property type="entry name" value="NTF2-like_dom_sf"/>
</dbReference>
<dbReference type="SUPFAM" id="SSF54427">
    <property type="entry name" value="NTF2-like"/>
    <property type="match status" value="1"/>
</dbReference>
<organism evidence="3 4">
    <name type="scientific">Pelomonas candidula</name>
    <dbReference type="NCBI Taxonomy" id="3299025"/>
    <lineage>
        <taxon>Bacteria</taxon>
        <taxon>Pseudomonadati</taxon>
        <taxon>Pseudomonadota</taxon>
        <taxon>Betaproteobacteria</taxon>
        <taxon>Burkholderiales</taxon>
        <taxon>Sphaerotilaceae</taxon>
        <taxon>Roseateles</taxon>
    </lineage>
</organism>
<dbReference type="Gene3D" id="3.10.450.50">
    <property type="match status" value="1"/>
</dbReference>
<gene>
    <name evidence="3" type="ORF">ACG04R_09260</name>
</gene>
<dbReference type="RefSeq" id="WP_394408574.1">
    <property type="nucleotide sequence ID" value="NZ_JBIGIC010000004.1"/>
</dbReference>
<dbReference type="InterPro" id="IPR006311">
    <property type="entry name" value="TAT_signal"/>
</dbReference>
<proteinExistence type="predicted"/>
<dbReference type="PROSITE" id="PS51318">
    <property type="entry name" value="TAT"/>
    <property type="match status" value="1"/>
</dbReference>
<accession>A0ABW7HAC1</accession>
<evidence type="ECO:0000256" key="1">
    <source>
        <dbReference type="SAM" id="SignalP"/>
    </source>
</evidence>
<evidence type="ECO:0000313" key="3">
    <source>
        <dbReference type="EMBL" id="MFG6486859.1"/>
    </source>
</evidence>
<reference evidence="3 4" key="1">
    <citation type="submission" date="2024-08" db="EMBL/GenBank/DDBJ databases">
        <authorList>
            <person name="Lu H."/>
        </authorList>
    </citation>
    <scope>NUCLEOTIDE SEQUENCE [LARGE SCALE GENOMIC DNA]</scope>
    <source>
        <strain evidence="3 4">BYS78W</strain>
    </source>
</reference>
<name>A0ABW7HAC1_9BURK</name>
<evidence type="ECO:0000313" key="4">
    <source>
        <dbReference type="Proteomes" id="UP001606134"/>
    </source>
</evidence>
<sequence length="159" mass="16580">MTTTPNACRRQLLGLGALALLAGCATPAPPPATADDSRAVAAAVDRLTQLMLKPDATGLGLVLHDHLTYGHSGGKVDSKASLTDALVSGRSAFGRIDLSAQTVDVVGDVASVRHVFDADNRPAGKPPSRVRLQVLSVWLRGNDSRTGWQLLARQAVALP</sequence>
<dbReference type="EMBL" id="JBIGIC010000004">
    <property type="protein sequence ID" value="MFG6486859.1"/>
    <property type="molecule type" value="Genomic_DNA"/>
</dbReference>
<keyword evidence="4" id="KW-1185">Reference proteome</keyword>
<protein>
    <submittedName>
        <fullName evidence="3">Nuclear transport factor 2 family protein</fullName>
    </submittedName>
</protein>
<evidence type="ECO:0000259" key="2">
    <source>
        <dbReference type="Pfam" id="PF14534"/>
    </source>
</evidence>
<keyword evidence="1" id="KW-0732">Signal</keyword>
<comment type="caution">
    <text evidence="3">The sequence shown here is derived from an EMBL/GenBank/DDBJ whole genome shotgun (WGS) entry which is preliminary data.</text>
</comment>
<dbReference type="InterPro" id="IPR027843">
    <property type="entry name" value="DUF4440"/>
</dbReference>
<dbReference type="Proteomes" id="UP001606134">
    <property type="component" value="Unassembled WGS sequence"/>
</dbReference>
<feature type="chain" id="PRO_5046481007" evidence="1">
    <location>
        <begin position="35"/>
        <end position="159"/>
    </location>
</feature>
<feature type="signal peptide" evidence="1">
    <location>
        <begin position="1"/>
        <end position="34"/>
    </location>
</feature>
<dbReference type="Pfam" id="PF14534">
    <property type="entry name" value="DUF4440"/>
    <property type="match status" value="1"/>
</dbReference>